<dbReference type="GO" id="GO:0015628">
    <property type="term" value="P:protein secretion by the type II secretion system"/>
    <property type="evidence" value="ECO:0007669"/>
    <property type="project" value="TreeGrafter"/>
</dbReference>
<accession>A0AAJ1AGP7</accession>
<dbReference type="PANTHER" id="PTHR21180">
    <property type="entry name" value="ENDONUCLEASE/EXONUCLEASE/PHOSPHATASE FAMILY DOMAIN-CONTAINING PROTEIN 1"/>
    <property type="match status" value="1"/>
</dbReference>
<dbReference type="AlphaFoldDB" id="A0AAJ1AGP7"/>
<evidence type="ECO:0000313" key="2">
    <source>
        <dbReference type="Proteomes" id="UP001197609"/>
    </source>
</evidence>
<dbReference type="Gene3D" id="1.10.150.320">
    <property type="entry name" value="Photosystem II 12 kDa extrinsic protein"/>
    <property type="match status" value="1"/>
</dbReference>
<sequence>MTAGLAATIAWPRVQLTIAAEKRVIGGEAATRKTDLNSASLRELEKLPGMGTELAERVIRHRPYRKLDELIARKVLGRKQFARIKDRVRVDSSPQ</sequence>
<gene>
    <name evidence="1" type="ORF">K8G79_03445</name>
</gene>
<dbReference type="Pfam" id="PF12836">
    <property type="entry name" value="HHH_3"/>
    <property type="match status" value="1"/>
</dbReference>
<dbReference type="Proteomes" id="UP001197609">
    <property type="component" value="Unassembled WGS sequence"/>
</dbReference>
<organism evidence="1 2">
    <name type="scientific">Candidatus Methylomirabilis tolerans</name>
    <dbReference type="NCBI Taxonomy" id="3123416"/>
    <lineage>
        <taxon>Bacteria</taxon>
        <taxon>Candidatus Methylomirabilota</taxon>
        <taxon>Candidatus Methylomirabilia</taxon>
        <taxon>Candidatus Methylomirabilales</taxon>
        <taxon>Candidatus Methylomirabilaceae</taxon>
        <taxon>Candidatus Methylomirabilis</taxon>
    </lineage>
</organism>
<dbReference type="SUPFAM" id="SSF81585">
    <property type="entry name" value="PsbU/PolX domain-like"/>
    <property type="match status" value="1"/>
</dbReference>
<proteinExistence type="predicted"/>
<dbReference type="PANTHER" id="PTHR21180:SF32">
    <property type="entry name" value="ENDONUCLEASE_EXONUCLEASE_PHOSPHATASE FAMILY DOMAIN-CONTAINING PROTEIN 1"/>
    <property type="match status" value="1"/>
</dbReference>
<evidence type="ECO:0000313" key="1">
    <source>
        <dbReference type="EMBL" id="MBZ0159183.1"/>
    </source>
</evidence>
<name>A0AAJ1AGP7_9BACT</name>
<dbReference type="InterPro" id="IPR051675">
    <property type="entry name" value="Endo/Exo/Phosphatase_dom_1"/>
</dbReference>
<protein>
    <submittedName>
        <fullName evidence="1">Helix-hairpin-helix domain-containing protein</fullName>
    </submittedName>
</protein>
<comment type="caution">
    <text evidence="1">The sequence shown here is derived from an EMBL/GenBank/DDBJ whole genome shotgun (WGS) entry which is preliminary data.</text>
</comment>
<reference evidence="1 2" key="1">
    <citation type="journal article" date="2021" name="bioRxiv">
        <title>Unraveling nitrogen, sulfur and carbon metabolic pathways and microbial community transcriptional responses to substrate deprivation and toxicity stresses in a bioreactor mimicking anoxic brackish coastal sediment conditions.</title>
        <authorList>
            <person name="Martins P.D."/>
            <person name="Echeveste M.J."/>
            <person name="Arshad A."/>
            <person name="Kurth J."/>
            <person name="Ouboter H."/>
            <person name="Jetten M.S.M."/>
            <person name="Welte C.U."/>
        </authorList>
    </citation>
    <scope>NUCLEOTIDE SEQUENCE [LARGE SCALE GENOMIC DNA]</scope>
    <source>
        <strain evidence="1">MAG_38</strain>
    </source>
</reference>
<dbReference type="GO" id="GO:0015627">
    <property type="term" value="C:type II protein secretion system complex"/>
    <property type="evidence" value="ECO:0007669"/>
    <property type="project" value="TreeGrafter"/>
</dbReference>
<dbReference type="EMBL" id="JAIOIU010000034">
    <property type="protein sequence ID" value="MBZ0159183.1"/>
    <property type="molecule type" value="Genomic_DNA"/>
</dbReference>